<evidence type="ECO:0000313" key="2">
    <source>
        <dbReference type="EMBL" id="MBA5628311.1"/>
    </source>
</evidence>
<dbReference type="Proteomes" id="UP000552241">
    <property type="component" value="Unassembled WGS sequence"/>
</dbReference>
<gene>
    <name evidence="2" type="ORF">HU137_00835</name>
</gene>
<sequence length="208" mass="24202">MNYFIVGDIHGCYFTFRELLDKHWDTEKEKLIILGDFVNKGKHTFAVIEFLMNLQSLHRKNMVILKGNNEYLFEEYYRDSINLISKQKFENYNLDYIQTLNWMGKLPHHWQNGVVYTSHAGIPEDADFPMMEDNLEELFNRKPLKNIGKRQFIGHIVTDEPAYDEVSDAWYLDTGAGFGKKLSAAKVDADGNVNGLFTIEVHDKDKAN</sequence>
<feature type="domain" description="Calcineurin-like phosphoesterase" evidence="1">
    <location>
        <begin position="2"/>
        <end position="152"/>
    </location>
</feature>
<name>A0A838ZF01_9FLAO</name>
<keyword evidence="3" id="KW-1185">Reference proteome</keyword>
<dbReference type="RefSeq" id="WP_182041917.1">
    <property type="nucleotide sequence ID" value="NZ_JACDZE010000001.1"/>
</dbReference>
<dbReference type="SUPFAM" id="SSF56300">
    <property type="entry name" value="Metallo-dependent phosphatases"/>
    <property type="match status" value="1"/>
</dbReference>
<dbReference type="Gene3D" id="3.60.21.10">
    <property type="match status" value="1"/>
</dbReference>
<dbReference type="InterPro" id="IPR029052">
    <property type="entry name" value="Metallo-depent_PP-like"/>
</dbReference>
<dbReference type="InterPro" id="IPR050126">
    <property type="entry name" value="Ap4A_hydrolase"/>
</dbReference>
<dbReference type="GO" id="GO:0016791">
    <property type="term" value="F:phosphatase activity"/>
    <property type="evidence" value="ECO:0007669"/>
    <property type="project" value="TreeGrafter"/>
</dbReference>
<reference evidence="2 3" key="1">
    <citation type="submission" date="2020-07" db="EMBL/GenBank/DDBJ databases">
        <title>Moheibacter lacus sp. nov., a member of the family Flavobacteriaceae isolated from freshwater lake sediment.</title>
        <authorList>
            <person name="Liu Y."/>
        </authorList>
    </citation>
    <scope>NUCLEOTIDE SEQUENCE [LARGE SCALE GENOMIC DNA]</scope>
    <source>
        <strain evidence="2 3">BDHS18</strain>
    </source>
</reference>
<dbReference type="InterPro" id="IPR004843">
    <property type="entry name" value="Calcineurin-like_PHP"/>
</dbReference>
<evidence type="ECO:0000259" key="1">
    <source>
        <dbReference type="Pfam" id="PF00149"/>
    </source>
</evidence>
<protein>
    <submittedName>
        <fullName evidence="2">Serine/threonine protein phosphatase</fullName>
    </submittedName>
</protein>
<dbReference type="EMBL" id="JACDZE010000001">
    <property type="protein sequence ID" value="MBA5628311.1"/>
    <property type="molecule type" value="Genomic_DNA"/>
</dbReference>
<dbReference type="AlphaFoldDB" id="A0A838ZF01"/>
<accession>A0A838ZF01</accession>
<dbReference type="GO" id="GO:0005737">
    <property type="term" value="C:cytoplasm"/>
    <property type="evidence" value="ECO:0007669"/>
    <property type="project" value="TreeGrafter"/>
</dbReference>
<dbReference type="Pfam" id="PF00149">
    <property type="entry name" value="Metallophos"/>
    <property type="match status" value="1"/>
</dbReference>
<organism evidence="2 3">
    <name type="scientific">Moheibacter lacus</name>
    <dbReference type="NCBI Taxonomy" id="2745851"/>
    <lineage>
        <taxon>Bacteria</taxon>
        <taxon>Pseudomonadati</taxon>
        <taxon>Bacteroidota</taxon>
        <taxon>Flavobacteriia</taxon>
        <taxon>Flavobacteriales</taxon>
        <taxon>Weeksellaceae</taxon>
        <taxon>Moheibacter</taxon>
    </lineage>
</organism>
<comment type="caution">
    <text evidence="2">The sequence shown here is derived from an EMBL/GenBank/DDBJ whole genome shotgun (WGS) entry which is preliminary data.</text>
</comment>
<proteinExistence type="predicted"/>
<dbReference type="PANTHER" id="PTHR42850">
    <property type="entry name" value="METALLOPHOSPHOESTERASE"/>
    <property type="match status" value="1"/>
</dbReference>
<dbReference type="PANTHER" id="PTHR42850:SF4">
    <property type="entry name" value="ZINC-DEPENDENT ENDOPOLYPHOSPHATASE"/>
    <property type="match status" value="1"/>
</dbReference>
<evidence type="ECO:0000313" key="3">
    <source>
        <dbReference type="Proteomes" id="UP000552241"/>
    </source>
</evidence>